<evidence type="ECO:0000256" key="3">
    <source>
        <dbReference type="ARBA" id="ARBA00022692"/>
    </source>
</evidence>
<dbReference type="Pfam" id="PF02653">
    <property type="entry name" value="BPD_transp_2"/>
    <property type="match status" value="1"/>
</dbReference>
<feature type="transmembrane region" description="Helical" evidence="6">
    <location>
        <begin position="58"/>
        <end position="77"/>
    </location>
</feature>
<evidence type="ECO:0000256" key="6">
    <source>
        <dbReference type="SAM" id="Phobius"/>
    </source>
</evidence>
<dbReference type="InterPro" id="IPR001851">
    <property type="entry name" value="ABC_transp_permease"/>
</dbReference>
<dbReference type="GO" id="GO:0005886">
    <property type="term" value="C:plasma membrane"/>
    <property type="evidence" value="ECO:0007669"/>
    <property type="project" value="UniProtKB-SubCell"/>
</dbReference>
<protein>
    <submittedName>
        <fullName evidence="7">Monosaccharide ABC transporter membrane protein, CUT2 family</fullName>
    </submittedName>
</protein>
<keyword evidence="2" id="KW-1003">Cell membrane</keyword>
<dbReference type="EMBL" id="FOFG01000003">
    <property type="protein sequence ID" value="SEQ29059.1"/>
    <property type="molecule type" value="Genomic_DNA"/>
</dbReference>
<dbReference type="OrthoDB" id="6384190at2"/>
<dbReference type="STRING" id="1855383.SAMN05216548_103261"/>
<keyword evidence="8" id="KW-1185">Reference proteome</keyword>
<accession>A0A1H9ETT8</accession>
<dbReference type="AlphaFoldDB" id="A0A1H9ETT8"/>
<dbReference type="CDD" id="cd06579">
    <property type="entry name" value="TM_PBP1_transp_AraH_like"/>
    <property type="match status" value="1"/>
</dbReference>
<keyword evidence="4 6" id="KW-1133">Transmembrane helix</keyword>
<organism evidence="7 8">
    <name type="scientific">Faunimonas pinastri</name>
    <dbReference type="NCBI Taxonomy" id="1855383"/>
    <lineage>
        <taxon>Bacteria</taxon>
        <taxon>Pseudomonadati</taxon>
        <taxon>Pseudomonadota</taxon>
        <taxon>Alphaproteobacteria</taxon>
        <taxon>Hyphomicrobiales</taxon>
        <taxon>Afifellaceae</taxon>
        <taxon>Faunimonas</taxon>
    </lineage>
</organism>
<feature type="transmembrane region" description="Helical" evidence="6">
    <location>
        <begin position="301"/>
        <end position="326"/>
    </location>
</feature>
<evidence type="ECO:0000313" key="8">
    <source>
        <dbReference type="Proteomes" id="UP000199647"/>
    </source>
</evidence>
<evidence type="ECO:0000256" key="4">
    <source>
        <dbReference type="ARBA" id="ARBA00022989"/>
    </source>
</evidence>
<name>A0A1H9ETT8_9HYPH</name>
<evidence type="ECO:0000256" key="2">
    <source>
        <dbReference type="ARBA" id="ARBA00022475"/>
    </source>
</evidence>
<gene>
    <name evidence="7" type="ORF">SAMN05216548_103261</name>
</gene>
<feature type="transmembrane region" description="Helical" evidence="6">
    <location>
        <begin position="29"/>
        <end position="51"/>
    </location>
</feature>
<reference evidence="7 8" key="1">
    <citation type="submission" date="2016-10" db="EMBL/GenBank/DDBJ databases">
        <authorList>
            <person name="de Groot N.N."/>
        </authorList>
    </citation>
    <scope>NUCLEOTIDE SEQUENCE [LARGE SCALE GENOMIC DNA]</scope>
    <source>
        <strain evidence="7 8">A52C2</strain>
    </source>
</reference>
<proteinExistence type="predicted"/>
<feature type="transmembrane region" description="Helical" evidence="6">
    <location>
        <begin position="268"/>
        <end position="295"/>
    </location>
</feature>
<evidence type="ECO:0000313" key="7">
    <source>
        <dbReference type="EMBL" id="SEQ29059.1"/>
    </source>
</evidence>
<feature type="transmembrane region" description="Helical" evidence="6">
    <location>
        <begin position="182"/>
        <end position="204"/>
    </location>
</feature>
<evidence type="ECO:0000256" key="1">
    <source>
        <dbReference type="ARBA" id="ARBA00004651"/>
    </source>
</evidence>
<dbReference type="PANTHER" id="PTHR32196:SF63">
    <property type="entry name" value="INNER MEMBRANE ABC TRANSPORTER PERMEASE PROTEIN YJFF"/>
    <property type="match status" value="1"/>
</dbReference>
<keyword evidence="3 6" id="KW-0812">Transmembrane</keyword>
<dbReference type="GO" id="GO:0022857">
    <property type="term" value="F:transmembrane transporter activity"/>
    <property type="evidence" value="ECO:0007669"/>
    <property type="project" value="InterPro"/>
</dbReference>
<sequence length="337" mass="34726">MLASDSGIPAAATPRRSVGSTVFDLLVEYNFIVIFFVVVAVATSLSGNFLTWGNIANLFQQATVVGIAAVGMTFVILTANIDLSVGSMTALSGMVAALMMSKGVDPFLAVLMTLVVTTGFGALMGGISAFAKVPSFIVTLAGLVSFRGLTYLISEGTPISGLPKGFGAFGSTLVPVAPGYELPLMGVIFVAICIVAGLVLRYTVFGEYVYATGGNAEAARLSGLPTRLVVVAVFAASGLMAGIGGLLLTSRLRIGQPTAAQGLELDAIAAVVLGGTSLFGGRGGVLGTFFAVMLLQVLRNIFNLLGLGSFYQMTVTGVIIIAAILLNRLIDYRMGRD</sequence>
<evidence type="ECO:0000256" key="5">
    <source>
        <dbReference type="ARBA" id="ARBA00023136"/>
    </source>
</evidence>
<dbReference type="RefSeq" id="WP_092495854.1">
    <property type="nucleotide sequence ID" value="NZ_FOFG01000003.1"/>
</dbReference>
<feature type="transmembrane region" description="Helical" evidence="6">
    <location>
        <begin position="224"/>
        <end position="248"/>
    </location>
</feature>
<feature type="transmembrane region" description="Helical" evidence="6">
    <location>
        <begin position="107"/>
        <end position="130"/>
    </location>
</feature>
<keyword evidence="5 6" id="KW-0472">Membrane</keyword>
<dbReference type="PANTHER" id="PTHR32196">
    <property type="entry name" value="ABC TRANSPORTER PERMEASE PROTEIN YPHD-RELATED-RELATED"/>
    <property type="match status" value="1"/>
</dbReference>
<dbReference type="Proteomes" id="UP000199647">
    <property type="component" value="Unassembled WGS sequence"/>
</dbReference>
<comment type="subcellular location">
    <subcellularLocation>
        <location evidence="1">Cell membrane</location>
        <topology evidence="1">Multi-pass membrane protein</topology>
    </subcellularLocation>
</comment>